<dbReference type="EMBL" id="ON081052">
    <property type="protein sequence ID" value="UOX39687.1"/>
    <property type="molecule type" value="Genomic_DNA"/>
</dbReference>
<evidence type="ECO:0000313" key="2">
    <source>
        <dbReference type="Proteomes" id="UP001058457"/>
    </source>
</evidence>
<sequence length="48" mass="5596">MKNVFGISYEEEFVDCLIYLNEIYGDEFECDGDSLHAKIELETFVEVV</sequence>
<name>A0A9E7A7N6_9CAUD</name>
<proteinExistence type="predicted"/>
<protein>
    <submittedName>
        <fullName evidence="1">Uncharacterized protein</fullName>
    </submittedName>
</protein>
<evidence type="ECO:0000313" key="1">
    <source>
        <dbReference type="EMBL" id="UOX39687.1"/>
    </source>
</evidence>
<keyword evidence="2" id="KW-1185">Reference proteome</keyword>
<dbReference type="Proteomes" id="UP001058457">
    <property type="component" value="Segment"/>
</dbReference>
<organism evidence="1 2">
    <name type="scientific">Escherichia phage vB_EcoS_SCS31</name>
    <dbReference type="NCBI Taxonomy" id="2932865"/>
    <lineage>
        <taxon>Viruses</taxon>
        <taxon>Duplodnaviria</taxon>
        <taxon>Heunggongvirae</taxon>
        <taxon>Uroviricota</taxon>
        <taxon>Caudoviricetes</taxon>
        <taxon>Drexlerviridae</taxon>
        <taxon>Braunvirinae</taxon>
        <taxon>Guelphvirus</taxon>
        <taxon>Guelphvirus SCS31</taxon>
    </lineage>
</organism>
<accession>A0A9E7A7N6</accession>
<reference evidence="1" key="1">
    <citation type="submission" date="2022-03" db="EMBL/GenBank/DDBJ databases">
        <title>Complete genome analysis of the Escherichia phage vB_EcoS_SCS31.</title>
        <authorList>
            <person name="Alexyuk M.S."/>
            <person name="Bogoyavlenskiy A.P."/>
            <person name="Alexyuk P.G."/>
            <person name="Berezin V.E."/>
        </authorList>
    </citation>
    <scope>NUCLEOTIDE SEQUENCE</scope>
</reference>